<gene>
    <name evidence="2" type="ORF">KI387_000142</name>
</gene>
<name>A0AA38GST6_TAXCH</name>
<dbReference type="AlphaFoldDB" id="A0AA38GST6"/>
<comment type="caution">
    <text evidence="2">The sequence shown here is derived from an EMBL/GenBank/DDBJ whole genome shotgun (WGS) entry which is preliminary data.</text>
</comment>
<proteinExistence type="predicted"/>
<organism evidence="2 3">
    <name type="scientific">Taxus chinensis</name>
    <name type="common">Chinese yew</name>
    <name type="synonym">Taxus wallichiana var. chinensis</name>
    <dbReference type="NCBI Taxonomy" id="29808"/>
    <lineage>
        <taxon>Eukaryota</taxon>
        <taxon>Viridiplantae</taxon>
        <taxon>Streptophyta</taxon>
        <taxon>Embryophyta</taxon>
        <taxon>Tracheophyta</taxon>
        <taxon>Spermatophyta</taxon>
        <taxon>Pinopsida</taxon>
        <taxon>Pinidae</taxon>
        <taxon>Conifers II</taxon>
        <taxon>Cupressales</taxon>
        <taxon>Taxaceae</taxon>
        <taxon>Taxus</taxon>
    </lineage>
</organism>
<sequence length="78" mass="8413">VSSPTSCDDSFADTDLSTPIPDNEVCSSSSDDESTDEDSSPPSPDHFPKNVNLLLSHQIASKHVPDLILSLHLPLFHI</sequence>
<keyword evidence="3" id="KW-1185">Reference proteome</keyword>
<evidence type="ECO:0000256" key="1">
    <source>
        <dbReference type="SAM" id="MobiDB-lite"/>
    </source>
</evidence>
<feature type="non-terminal residue" evidence="2">
    <location>
        <position position="78"/>
    </location>
</feature>
<protein>
    <submittedName>
        <fullName evidence="2">Uncharacterized protein</fullName>
    </submittedName>
</protein>
<reference evidence="2 3" key="1">
    <citation type="journal article" date="2021" name="Nat. Plants">
        <title>The Taxus genome provides insights into paclitaxel biosynthesis.</title>
        <authorList>
            <person name="Xiong X."/>
            <person name="Gou J."/>
            <person name="Liao Q."/>
            <person name="Li Y."/>
            <person name="Zhou Q."/>
            <person name="Bi G."/>
            <person name="Li C."/>
            <person name="Du R."/>
            <person name="Wang X."/>
            <person name="Sun T."/>
            <person name="Guo L."/>
            <person name="Liang H."/>
            <person name="Lu P."/>
            <person name="Wu Y."/>
            <person name="Zhang Z."/>
            <person name="Ro D.K."/>
            <person name="Shang Y."/>
            <person name="Huang S."/>
            <person name="Yan J."/>
        </authorList>
    </citation>
    <scope>NUCLEOTIDE SEQUENCE [LARGE SCALE GENOMIC DNA]</scope>
    <source>
        <strain evidence="2">Ta-2019</strain>
    </source>
</reference>
<evidence type="ECO:0000313" key="3">
    <source>
        <dbReference type="Proteomes" id="UP000824469"/>
    </source>
</evidence>
<feature type="compositionally biased region" description="Acidic residues" evidence="1">
    <location>
        <begin position="30"/>
        <end position="39"/>
    </location>
</feature>
<dbReference type="EMBL" id="JAHRHJ020000001">
    <property type="protein sequence ID" value="KAH9328034.1"/>
    <property type="molecule type" value="Genomic_DNA"/>
</dbReference>
<feature type="region of interest" description="Disordered" evidence="1">
    <location>
        <begin position="1"/>
        <end position="49"/>
    </location>
</feature>
<accession>A0AA38GST6</accession>
<feature type="non-terminal residue" evidence="2">
    <location>
        <position position="1"/>
    </location>
</feature>
<dbReference type="Proteomes" id="UP000824469">
    <property type="component" value="Unassembled WGS sequence"/>
</dbReference>
<evidence type="ECO:0000313" key="2">
    <source>
        <dbReference type="EMBL" id="KAH9328034.1"/>
    </source>
</evidence>